<feature type="region of interest" description="Disordered" evidence="9">
    <location>
        <begin position="34"/>
        <end position="78"/>
    </location>
</feature>
<keyword evidence="4 8" id="KW-0863">Zinc-finger</keyword>
<dbReference type="InterPro" id="IPR024161">
    <property type="entry name" value="Znf_nanos-typ"/>
</dbReference>
<dbReference type="PROSITE" id="PS51522">
    <property type="entry name" value="ZF_NANOS"/>
    <property type="match status" value="1"/>
</dbReference>
<evidence type="ECO:0000256" key="8">
    <source>
        <dbReference type="PROSITE-ProRule" id="PRU00855"/>
    </source>
</evidence>
<keyword evidence="2" id="KW-0963">Cytoplasm</keyword>
<dbReference type="Proteomes" id="UP000886611">
    <property type="component" value="Unassembled WGS sequence"/>
</dbReference>
<evidence type="ECO:0000256" key="5">
    <source>
        <dbReference type="ARBA" id="ARBA00022833"/>
    </source>
</evidence>
<evidence type="ECO:0000256" key="9">
    <source>
        <dbReference type="SAM" id="MobiDB-lite"/>
    </source>
</evidence>
<evidence type="ECO:0000256" key="6">
    <source>
        <dbReference type="ARBA" id="ARBA00022845"/>
    </source>
</evidence>
<proteinExistence type="inferred from homology"/>
<evidence type="ECO:0000256" key="2">
    <source>
        <dbReference type="ARBA" id="ARBA00022490"/>
    </source>
</evidence>
<evidence type="ECO:0000256" key="1">
    <source>
        <dbReference type="ARBA" id="ARBA00004496"/>
    </source>
</evidence>
<keyword evidence="3" id="KW-0479">Metal-binding</keyword>
<dbReference type="EMBL" id="JAATIS010000220">
    <property type="protein sequence ID" value="KAG2469450.1"/>
    <property type="molecule type" value="Genomic_DNA"/>
</dbReference>
<reference evidence="11 12" key="1">
    <citation type="journal article" date="2021" name="Cell">
        <title>Tracing the genetic footprints of vertebrate landing in non-teleost ray-finned fishes.</title>
        <authorList>
            <person name="Bi X."/>
            <person name="Wang K."/>
            <person name="Yang L."/>
            <person name="Pan H."/>
            <person name="Jiang H."/>
            <person name="Wei Q."/>
            <person name="Fang M."/>
            <person name="Yu H."/>
            <person name="Zhu C."/>
            <person name="Cai Y."/>
            <person name="He Y."/>
            <person name="Gan X."/>
            <person name="Zeng H."/>
            <person name="Yu D."/>
            <person name="Zhu Y."/>
            <person name="Jiang H."/>
            <person name="Qiu Q."/>
            <person name="Yang H."/>
            <person name="Zhang Y.E."/>
            <person name="Wang W."/>
            <person name="Zhu M."/>
            <person name="He S."/>
            <person name="Zhang G."/>
        </authorList>
    </citation>
    <scope>NUCLEOTIDE SEQUENCE [LARGE SCALE GENOMIC DNA]</scope>
    <source>
        <strain evidence="11">Bchr_013</strain>
    </source>
</reference>
<dbReference type="AlphaFoldDB" id="A0A8X7XLH8"/>
<evidence type="ECO:0000256" key="7">
    <source>
        <dbReference type="ARBA" id="ARBA00022884"/>
    </source>
</evidence>
<dbReference type="Pfam" id="PF05741">
    <property type="entry name" value="zf-nanos"/>
    <property type="match status" value="1"/>
</dbReference>
<feature type="domain" description="Nanos-type" evidence="10">
    <location>
        <begin position="87"/>
        <end position="141"/>
    </location>
</feature>
<evidence type="ECO:0000313" key="12">
    <source>
        <dbReference type="Proteomes" id="UP000886611"/>
    </source>
</evidence>
<dbReference type="InterPro" id="IPR008705">
    <property type="entry name" value="Nanos/Xcar2"/>
</dbReference>
<feature type="non-terminal residue" evidence="11">
    <location>
        <position position="157"/>
    </location>
</feature>
<comment type="similarity">
    <text evidence="8">Belongs to the nanos family.</text>
</comment>
<evidence type="ECO:0000259" key="10">
    <source>
        <dbReference type="PROSITE" id="PS51522"/>
    </source>
</evidence>
<dbReference type="GO" id="GO:0006417">
    <property type="term" value="P:regulation of translation"/>
    <property type="evidence" value="ECO:0007669"/>
    <property type="project" value="UniProtKB-UniRule"/>
</dbReference>
<protein>
    <submittedName>
        <fullName evidence="11">NANO2 protein</fullName>
    </submittedName>
</protein>
<gene>
    <name evidence="11" type="primary">Nanos2_0</name>
    <name evidence="11" type="ORF">GTO96_0004808</name>
</gene>
<comment type="subcellular location">
    <subcellularLocation>
        <location evidence="1">Cytoplasm</location>
    </subcellularLocation>
</comment>
<comment type="caution">
    <text evidence="11">The sequence shown here is derived from an EMBL/GenBank/DDBJ whole genome shotgun (WGS) entry which is preliminary data.</text>
</comment>
<keyword evidence="6 8" id="KW-0810">Translation regulation</keyword>
<evidence type="ECO:0000256" key="4">
    <source>
        <dbReference type="ARBA" id="ARBA00022771"/>
    </source>
</evidence>
<organism evidence="11 12">
    <name type="scientific">Polypterus senegalus</name>
    <name type="common">Senegal bichir</name>
    <dbReference type="NCBI Taxonomy" id="55291"/>
    <lineage>
        <taxon>Eukaryota</taxon>
        <taxon>Metazoa</taxon>
        <taxon>Chordata</taxon>
        <taxon>Craniata</taxon>
        <taxon>Vertebrata</taxon>
        <taxon>Euteleostomi</taxon>
        <taxon>Actinopterygii</taxon>
        <taxon>Polypteriformes</taxon>
        <taxon>Polypteridae</taxon>
        <taxon>Polypterus</taxon>
    </lineage>
</organism>
<dbReference type="InterPro" id="IPR038129">
    <property type="entry name" value="Nanos_sf"/>
</dbReference>
<evidence type="ECO:0000313" key="11">
    <source>
        <dbReference type="EMBL" id="KAG2469450.1"/>
    </source>
</evidence>
<keyword evidence="5" id="KW-0862">Zinc</keyword>
<dbReference type="OrthoDB" id="5864971at2759"/>
<dbReference type="GO" id="GO:0003723">
    <property type="term" value="F:RNA binding"/>
    <property type="evidence" value="ECO:0007669"/>
    <property type="project" value="UniProtKB-UniRule"/>
</dbReference>
<dbReference type="GO" id="GO:0008270">
    <property type="term" value="F:zinc ion binding"/>
    <property type="evidence" value="ECO:0007669"/>
    <property type="project" value="UniProtKB-KW"/>
</dbReference>
<name>A0A8X7XLH8_POLSE</name>
<keyword evidence="12" id="KW-1185">Reference proteome</keyword>
<dbReference type="GO" id="GO:0005737">
    <property type="term" value="C:cytoplasm"/>
    <property type="evidence" value="ECO:0007669"/>
    <property type="project" value="UniProtKB-SubCell"/>
</dbReference>
<feature type="non-terminal residue" evidence="11">
    <location>
        <position position="1"/>
    </location>
</feature>
<accession>A0A8X7XLH8</accession>
<dbReference type="Gene3D" id="4.10.60.30">
    <property type="entry name" value="Nanos, RNA-binding domain"/>
    <property type="match status" value="1"/>
</dbReference>
<keyword evidence="7 8" id="KW-0694">RNA-binding</keyword>
<evidence type="ECO:0000256" key="3">
    <source>
        <dbReference type="ARBA" id="ARBA00022723"/>
    </source>
</evidence>
<sequence length="157" mass="17688">MNRSCQDNFSGEPSHYNMDFNMWHDYFKLSNLLQPQQPHNPDTSASSTGSLNLSTLDHRSSSTINDANTATDAVGGTTSTSQLEQTECRFCKQNGETMEIYMSHRLKGDDGVVLCPILRRYVCPFCKATGDRAHTRNYCPYKKWKSPKSSGKNKCAF</sequence>
<dbReference type="PANTHER" id="PTHR12887">
    <property type="entry name" value="NANOS PROTEIN"/>
    <property type="match status" value="1"/>
</dbReference>